<dbReference type="Pfam" id="PF14580">
    <property type="entry name" value="LRR_9"/>
    <property type="match status" value="1"/>
</dbReference>
<evidence type="ECO:0000256" key="10">
    <source>
        <dbReference type="ARBA" id="ARBA00038378"/>
    </source>
</evidence>
<dbReference type="AlphaFoldDB" id="A0A7M5VFS3"/>
<name>A0A7M5VFS3_9CNID</name>
<evidence type="ECO:0000256" key="4">
    <source>
        <dbReference type="ARBA" id="ARBA00022737"/>
    </source>
</evidence>
<dbReference type="PANTHER" id="PTHR45973:SF12">
    <property type="entry name" value="DYNEIN REGULATORY COMPLEX SUBUNIT 3"/>
    <property type="match status" value="1"/>
</dbReference>
<comment type="subcellular location">
    <subcellularLocation>
        <location evidence="1">Cytoplasm</location>
        <location evidence="1">Cytoskeleton</location>
        <location evidence="1">Flagellum axoneme</location>
    </subcellularLocation>
</comment>
<evidence type="ECO:0000256" key="8">
    <source>
        <dbReference type="ARBA" id="ARBA00023212"/>
    </source>
</evidence>
<evidence type="ECO:0000313" key="12">
    <source>
        <dbReference type="EnsemblMetazoa" id="CLYHEMP010841.1"/>
    </source>
</evidence>
<dbReference type="PROSITE" id="PS51450">
    <property type="entry name" value="LRR"/>
    <property type="match status" value="4"/>
</dbReference>
<dbReference type="InterPro" id="IPR001611">
    <property type="entry name" value="Leu-rich_rpt"/>
</dbReference>
<evidence type="ECO:0000256" key="5">
    <source>
        <dbReference type="ARBA" id="ARBA00022846"/>
    </source>
</evidence>
<keyword evidence="2" id="KW-0963">Cytoplasm</keyword>
<organism evidence="12 13">
    <name type="scientific">Clytia hemisphaerica</name>
    <dbReference type="NCBI Taxonomy" id="252671"/>
    <lineage>
        <taxon>Eukaryota</taxon>
        <taxon>Metazoa</taxon>
        <taxon>Cnidaria</taxon>
        <taxon>Hydrozoa</taxon>
        <taxon>Hydroidolina</taxon>
        <taxon>Leptothecata</taxon>
        <taxon>Obeliida</taxon>
        <taxon>Clytiidae</taxon>
        <taxon>Clytia</taxon>
    </lineage>
</organism>
<evidence type="ECO:0000256" key="2">
    <source>
        <dbReference type="ARBA" id="ARBA00022490"/>
    </source>
</evidence>
<dbReference type="SMART" id="SM00365">
    <property type="entry name" value="LRR_SD22"/>
    <property type="match status" value="4"/>
</dbReference>
<dbReference type="SUPFAM" id="SSF52075">
    <property type="entry name" value="Outer arm dynein light chain 1"/>
    <property type="match status" value="1"/>
</dbReference>
<keyword evidence="9" id="KW-0966">Cell projection</keyword>
<keyword evidence="6" id="KW-0175">Coiled coil</keyword>
<keyword evidence="4" id="KW-0677">Repeat</keyword>
<keyword evidence="13" id="KW-1185">Reference proteome</keyword>
<keyword evidence="3" id="KW-0433">Leucine-rich repeat</keyword>
<comment type="similarity">
    <text evidence="10">Belongs to the DRC3 family.</text>
</comment>
<dbReference type="Gene3D" id="3.80.10.10">
    <property type="entry name" value="Ribonuclease Inhibitor"/>
    <property type="match status" value="1"/>
</dbReference>
<dbReference type="GO" id="GO:0005929">
    <property type="term" value="C:cilium"/>
    <property type="evidence" value="ECO:0007669"/>
    <property type="project" value="TreeGrafter"/>
</dbReference>
<evidence type="ECO:0000256" key="11">
    <source>
        <dbReference type="ARBA" id="ARBA00040950"/>
    </source>
</evidence>
<dbReference type="InterPro" id="IPR032675">
    <property type="entry name" value="LRR_dom_sf"/>
</dbReference>
<accession>A0A7M5VFS3</accession>
<dbReference type="GeneID" id="136805080"/>
<dbReference type="OrthoDB" id="27917at2759"/>
<dbReference type="InterPro" id="IPR003591">
    <property type="entry name" value="Leu-rich_rpt_typical-subtyp"/>
</dbReference>
<sequence>MSRVYDAIEPSVIDELLLKLSVEEQGPKSEAGKIAKKEGIDFKDVSELRLDFKNILKIDNLWQFTKLVKLQLDNNFIEKIDGLGSLVNLQWLDLSFNNIEVIEGLDQLTKLRDLTFYNNKITTVGNMDTLTELQILSLGNNQLGTLTDLVYLRRFEKLNTLTLGGNPFCKTDEYYKYTIAHLPKLVYLNYRLIDDVKRDEAVEAYHDSIEALLHDEAIVQNKRIEQEESDSQRVIHKEAFVEDLNTSLLFESMFEEDAEASKLEQLPGVEELLQTYRETFNDVCMKLFEFGLKDRVKRKEEIDSFFQALNDAIQQNLKESLQPIQEFESQKGKVFSELVNCTDQETAEKRIAELSDSITALWDILMGLEMQLVDQLEESIKDFERNMADLVGSFVENVQELISQLRTLESNHHEKLSDIAVVTLEKLMKNELEEEMNDDVRVLFVDKDTIVNAVSASHDAHTFRIDNKEDDIVTRSNTRVQTLIEMIHADEIKRNRTRVNEINTLLDHYRDEIENFENSLGL</sequence>
<evidence type="ECO:0000256" key="3">
    <source>
        <dbReference type="ARBA" id="ARBA00022614"/>
    </source>
</evidence>
<dbReference type="InterPro" id="IPR050576">
    <property type="entry name" value="Cilia_flagella_integrity"/>
</dbReference>
<evidence type="ECO:0000256" key="7">
    <source>
        <dbReference type="ARBA" id="ARBA00023069"/>
    </source>
</evidence>
<keyword evidence="7" id="KW-0969">Cilium</keyword>
<evidence type="ECO:0000256" key="6">
    <source>
        <dbReference type="ARBA" id="ARBA00023054"/>
    </source>
</evidence>
<proteinExistence type="inferred from homology"/>
<protein>
    <recommendedName>
        <fullName evidence="11">Dynein regulatory complex subunit 3</fullName>
    </recommendedName>
</protein>
<reference evidence="12" key="1">
    <citation type="submission" date="2021-01" db="UniProtKB">
        <authorList>
            <consortium name="EnsemblMetazoa"/>
        </authorList>
    </citation>
    <scope>IDENTIFICATION</scope>
</reference>
<evidence type="ECO:0000313" key="13">
    <source>
        <dbReference type="Proteomes" id="UP000594262"/>
    </source>
</evidence>
<keyword evidence="5" id="KW-0282">Flagellum</keyword>
<dbReference type="PANTHER" id="PTHR45973">
    <property type="entry name" value="PROTEIN PHOSPHATASE 1 REGULATORY SUBUNIT SDS22-RELATED"/>
    <property type="match status" value="1"/>
</dbReference>
<dbReference type="Proteomes" id="UP000594262">
    <property type="component" value="Unplaced"/>
</dbReference>
<evidence type="ECO:0000256" key="1">
    <source>
        <dbReference type="ARBA" id="ARBA00004611"/>
    </source>
</evidence>
<keyword evidence="8" id="KW-0206">Cytoskeleton</keyword>
<dbReference type="EnsemblMetazoa" id="CLYHEMT010841.1">
    <property type="protein sequence ID" value="CLYHEMP010841.1"/>
    <property type="gene ID" value="CLYHEMG010841"/>
</dbReference>
<dbReference type="SMART" id="SM00369">
    <property type="entry name" value="LRR_TYP"/>
    <property type="match status" value="2"/>
</dbReference>
<evidence type="ECO:0000256" key="9">
    <source>
        <dbReference type="ARBA" id="ARBA00023273"/>
    </source>
</evidence>
<dbReference type="RefSeq" id="XP_066917745.1">
    <property type="nucleotide sequence ID" value="XM_067061644.1"/>
</dbReference>